<dbReference type="OMA" id="WDYLADQ"/>
<dbReference type="EMBL" id="AQGS01000079">
    <property type="protein sequence ID" value="EPS43384.1"/>
    <property type="molecule type" value="Genomic_DNA"/>
</dbReference>
<reference evidence="1 2" key="1">
    <citation type="journal article" date="2013" name="PLoS Genet.">
        <title>Genomic mechanisms accounting for the adaptation to parasitism in nematode-trapping fungi.</title>
        <authorList>
            <person name="Meerupati T."/>
            <person name="Andersson K.M."/>
            <person name="Friman E."/>
            <person name="Kumar D."/>
            <person name="Tunlid A."/>
            <person name="Ahren D."/>
        </authorList>
    </citation>
    <scope>NUCLEOTIDE SEQUENCE [LARGE SCALE GENOMIC DNA]</scope>
    <source>
        <strain evidence="1 2">CBS 200.50</strain>
    </source>
</reference>
<dbReference type="OrthoDB" id="5120662at2759"/>
<evidence type="ECO:0000313" key="1">
    <source>
        <dbReference type="EMBL" id="EPS43384.1"/>
    </source>
</evidence>
<evidence type="ECO:0008006" key="3">
    <source>
        <dbReference type="Google" id="ProtNLM"/>
    </source>
</evidence>
<name>S8AKF9_DACHA</name>
<sequence length="225" mass="26605">MTDTLTELCATQRALLLPEILSLVLEWVNEDVNSSAPDLARCCRVNKFWFQESVRFLWRNPSVPSAGYKSLPQVLGNLELETRQMYANYIEQCTMHDYREGHRFIVDKPLEKLEFPNLKYMKLMVDGYWWNQLPRLGKNTCKKLDLDPRFDVYPDTYGVTQDTLRKILDQIVDDFPQLESLSFWDRCLAYPGDLENFARRMPNLKHFEHSKVLVWVHHREPDSTS</sequence>
<proteinExistence type="predicted"/>
<dbReference type="HOGENOM" id="CLU_1229887_0_0_1"/>
<gene>
    <name evidence="1" type="ORF">H072_2640</name>
</gene>
<organism evidence="1 2">
    <name type="scientific">Dactylellina haptotyla (strain CBS 200.50)</name>
    <name type="common">Nematode-trapping fungus</name>
    <name type="synonym">Monacrosporium haptotylum</name>
    <dbReference type="NCBI Taxonomy" id="1284197"/>
    <lineage>
        <taxon>Eukaryota</taxon>
        <taxon>Fungi</taxon>
        <taxon>Dikarya</taxon>
        <taxon>Ascomycota</taxon>
        <taxon>Pezizomycotina</taxon>
        <taxon>Orbiliomycetes</taxon>
        <taxon>Orbiliales</taxon>
        <taxon>Orbiliaceae</taxon>
        <taxon>Dactylellina</taxon>
    </lineage>
</organism>
<dbReference type="STRING" id="1284197.S8AKF9"/>
<dbReference type="Proteomes" id="UP000015100">
    <property type="component" value="Unassembled WGS sequence"/>
</dbReference>
<evidence type="ECO:0000313" key="2">
    <source>
        <dbReference type="Proteomes" id="UP000015100"/>
    </source>
</evidence>
<dbReference type="eggNOG" id="ENOG502SUBQ">
    <property type="taxonomic scope" value="Eukaryota"/>
</dbReference>
<reference evidence="2" key="2">
    <citation type="submission" date="2013-04" db="EMBL/GenBank/DDBJ databases">
        <title>Genomic mechanisms accounting for the adaptation to parasitism in nematode-trapping fungi.</title>
        <authorList>
            <person name="Ahren D.G."/>
        </authorList>
    </citation>
    <scope>NUCLEOTIDE SEQUENCE [LARGE SCALE GENOMIC DNA]</scope>
    <source>
        <strain evidence="2">CBS 200.50</strain>
    </source>
</reference>
<protein>
    <recommendedName>
        <fullName evidence="3">F-box domain-containing protein</fullName>
    </recommendedName>
</protein>
<keyword evidence="2" id="KW-1185">Reference proteome</keyword>
<comment type="caution">
    <text evidence="1">The sequence shown here is derived from an EMBL/GenBank/DDBJ whole genome shotgun (WGS) entry which is preliminary data.</text>
</comment>
<accession>S8AKF9</accession>
<dbReference type="AlphaFoldDB" id="S8AKF9"/>